<feature type="region of interest" description="Disordered" evidence="1">
    <location>
        <begin position="33"/>
        <end position="99"/>
    </location>
</feature>
<keyword evidence="2" id="KW-0732">Signal</keyword>
<evidence type="ECO:0000313" key="3">
    <source>
        <dbReference type="EMBL" id="KAK1585516.1"/>
    </source>
</evidence>
<protein>
    <submittedName>
        <fullName evidence="3">Uncharacterized protein</fullName>
    </submittedName>
</protein>
<dbReference type="EMBL" id="JAHLJV010000043">
    <property type="protein sequence ID" value="KAK1585516.1"/>
    <property type="molecule type" value="Genomic_DNA"/>
</dbReference>
<name>A0AAD8V1M8_9PEZI</name>
<evidence type="ECO:0000256" key="2">
    <source>
        <dbReference type="SAM" id="SignalP"/>
    </source>
</evidence>
<dbReference type="RefSeq" id="XP_060412537.1">
    <property type="nucleotide sequence ID" value="XM_060561273.1"/>
</dbReference>
<sequence>MEAISFSAPSSKGKGVMVGFFLLVEVFLRGVTGAPSQPDSKKSSPVQNRDSDAKTAASTPLNYTWDPRNTPLWTVRPEDRQKASKSDDEPDPCANKDRPATLYKTYENNECPPKRKFLPLERGMGFADTCEEWNTERYLQYACTTFCQTSTRFEWAQEVPFPHSACYFPIFCGLSEDDSVKLGWNMGGNFKIQFIKALKIGMTGGYSHDWSESESRKFDVDLAESQCGYFTFIPVKRIIWYVCCLQAFILQTPDHVDLFSFRCGITEPDCPPRWYDFGSCKAGPKNTHLCISNGTIIFVYTDCFSRRPLPMNKQDPVYHAPGVALHHDVLDGIRQSWVGNTCYMWNMGTEGKLSLYIHGSGSKDSMIDPEGKKLIERVNHCARSVDGVISRAEFNWYYSGYAGEDPKMTGAMWVSVADVPSNIRRGCPDDAMMELGESTKDKCIGEKFEGCVFSPGLRLCWRVS</sequence>
<dbReference type="Proteomes" id="UP001230504">
    <property type="component" value="Unassembled WGS sequence"/>
</dbReference>
<evidence type="ECO:0000313" key="4">
    <source>
        <dbReference type="Proteomes" id="UP001230504"/>
    </source>
</evidence>
<feature type="signal peptide" evidence="2">
    <location>
        <begin position="1"/>
        <end position="33"/>
    </location>
</feature>
<organism evidence="3 4">
    <name type="scientific">Colletotrichum navitas</name>
    <dbReference type="NCBI Taxonomy" id="681940"/>
    <lineage>
        <taxon>Eukaryota</taxon>
        <taxon>Fungi</taxon>
        <taxon>Dikarya</taxon>
        <taxon>Ascomycota</taxon>
        <taxon>Pezizomycotina</taxon>
        <taxon>Sordariomycetes</taxon>
        <taxon>Hypocreomycetidae</taxon>
        <taxon>Glomerellales</taxon>
        <taxon>Glomerellaceae</taxon>
        <taxon>Colletotrichum</taxon>
        <taxon>Colletotrichum graminicola species complex</taxon>
    </lineage>
</organism>
<dbReference type="AlphaFoldDB" id="A0AAD8V1M8"/>
<keyword evidence="4" id="KW-1185">Reference proteome</keyword>
<dbReference type="GeneID" id="85445513"/>
<accession>A0AAD8V1M8</accession>
<evidence type="ECO:0000256" key="1">
    <source>
        <dbReference type="SAM" id="MobiDB-lite"/>
    </source>
</evidence>
<feature type="compositionally biased region" description="Polar residues" evidence="1">
    <location>
        <begin position="34"/>
        <end position="48"/>
    </location>
</feature>
<proteinExistence type="predicted"/>
<gene>
    <name evidence="3" type="ORF">LY79DRAFT_591377</name>
</gene>
<comment type="caution">
    <text evidence="3">The sequence shown here is derived from an EMBL/GenBank/DDBJ whole genome shotgun (WGS) entry which is preliminary data.</text>
</comment>
<feature type="chain" id="PRO_5042183078" evidence="2">
    <location>
        <begin position="34"/>
        <end position="464"/>
    </location>
</feature>
<reference evidence="3" key="1">
    <citation type="submission" date="2021-06" db="EMBL/GenBank/DDBJ databases">
        <title>Comparative genomics, transcriptomics and evolutionary studies reveal genomic signatures of adaptation to plant cell wall in hemibiotrophic fungi.</title>
        <authorList>
            <consortium name="DOE Joint Genome Institute"/>
            <person name="Baroncelli R."/>
            <person name="Diaz J.F."/>
            <person name="Benocci T."/>
            <person name="Peng M."/>
            <person name="Battaglia E."/>
            <person name="Haridas S."/>
            <person name="Andreopoulos W."/>
            <person name="Labutti K."/>
            <person name="Pangilinan J."/>
            <person name="Floch G.L."/>
            <person name="Makela M.R."/>
            <person name="Henrissat B."/>
            <person name="Grigoriev I.V."/>
            <person name="Crouch J.A."/>
            <person name="De Vries R.P."/>
            <person name="Sukno S.A."/>
            <person name="Thon M.R."/>
        </authorList>
    </citation>
    <scope>NUCLEOTIDE SEQUENCE</scope>
    <source>
        <strain evidence="3">CBS 125086</strain>
    </source>
</reference>
<feature type="compositionally biased region" description="Basic and acidic residues" evidence="1">
    <location>
        <begin position="76"/>
        <end position="87"/>
    </location>
</feature>